<dbReference type="GO" id="GO:0005634">
    <property type="term" value="C:nucleus"/>
    <property type="evidence" value="ECO:0007669"/>
    <property type="project" value="UniProtKB-SubCell"/>
</dbReference>
<evidence type="ECO:0000256" key="2">
    <source>
        <dbReference type="ARBA" id="ARBA00009937"/>
    </source>
</evidence>
<sequence>MMTAFAGVDGDEDRYGIVMGTATAPGIGMPIPLMGVIPSGFLFFLLAPSQSHMEVGTSKKRKLCHDNEKEEDDEEKMEKFFALIKRIREAREQLTKCSEEFQAKVNSANKQKVAAEKPNSIAVWNPSFQREDFMEEGQSRNISPAAVTLVGTSQRKDASGKDDLIKESLDLKLSL</sequence>
<dbReference type="EMBL" id="JBBPBK010000080">
    <property type="protein sequence ID" value="KAK9266712.1"/>
    <property type="molecule type" value="Genomic_DNA"/>
</dbReference>
<keyword evidence="3" id="KW-0539">Nucleus</keyword>
<dbReference type="Proteomes" id="UP001415857">
    <property type="component" value="Unassembled WGS sequence"/>
</dbReference>
<dbReference type="GO" id="GO:0010112">
    <property type="term" value="P:regulation of systemic acquired resistance"/>
    <property type="evidence" value="ECO:0007669"/>
    <property type="project" value="InterPro"/>
</dbReference>
<name>A0AAP0QZE6_LIQFO</name>
<protein>
    <submittedName>
        <fullName evidence="5">Uncharacterized protein</fullName>
    </submittedName>
</protein>
<evidence type="ECO:0000256" key="3">
    <source>
        <dbReference type="ARBA" id="ARBA00023242"/>
    </source>
</evidence>
<dbReference type="AlphaFoldDB" id="A0AAP0QZE6"/>
<keyword evidence="4" id="KW-0812">Transmembrane</keyword>
<dbReference type="Pfam" id="PF15699">
    <property type="entry name" value="NPR1_interact"/>
    <property type="match status" value="1"/>
</dbReference>
<dbReference type="PANTHER" id="PTHR33669">
    <property type="entry name" value="PROTEIN NEGATIVE REGULATOR OF RESISTANCE"/>
    <property type="match status" value="1"/>
</dbReference>
<reference evidence="5 6" key="1">
    <citation type="journal article" date="2024" name="Plant J.">
        <title>Genome sequences and population genomics reveal climatic adaptation and genomic divergence between two closely related sweetgum species.</title>
        <authorList>
            <person name="Xu W.Q."/>
            <person name="Ren C.Q."/>
            <person name="Zhang X.Y."/>
            <person name="Comes H.P."/>
            <person name="Liu X.H."/>
            <person name="Li Y.G."/>
            <person name="Kettle C.J."/>
            <person name="Jalonen R."/>
            <person name="Gaisberger H."/>
            <person name="Ma Y.Z."/>
            <person name="Qiu Y.X."/>
        </authorList>
    </citation>
    <scope>NUCLEOTIDE SEQUENCE [LARGE SCALE GENOMIC DNA]</scope>
    <source>
        <strain evidence="5">Hangzhou</strain>
    </source>
</reference>
<gene>
    <name evidence="5" type="ORF">L1049_007365</name>
</gene>
<proteinExistence type="inferred from homology"/>
<evidence type="ECO:0000313" key="6">
    <source>
        <dbReference type="Proteomes" id="UP001415857"/>
    </source>
</evidence>
<dbReference type="InterPro" id="IPR031425">
    <property type="entry name" value="NPR1/NH1-interacting"/>
</dbReference>
<dbReference type="PANTHER" id="PTHR33669:SF14">
    <property type="entry name" value="NRR REPRESSOR HOMOLOG 3"/>
    <property type="match status" value="1"/>
</dbReference>
<comment type="subcellular location">
    <subcellularLocation>
        <location evidence="1">Nucleus</location>
    </subcellularLocation>
</comment>
<evidence type="ECO:0000256" key="4">
    <source>
        <dbReference type="SAM" id="Phobius"/>
    </source>
</evidence>
<evidence type="ECO:0000256" key="1">
    <source>
        <dbReference type="ARBA" id="ARBA00004123"/>
    </source>
</evidence>
<comment type="similarity">
    <text evidence="2">Belongs to the NPR1-interactor family.</text>
</comment>
<keyword evidence="4" id="KW-1133">Transmembrane helix</keyword>
<evidence type="ECO:0000313" key="5">
    <source>
        <dbReference type="EMBL" id="KAK9266712.1"/>
    </source>
</evidence>
<organism evidence="5 6">
    <name type="scientific">Liquidambar formosana</name>
    <name type="common">Formosan gum</name>
    <dbReference type="NCBI Taxonomy" id="63359"/>
    <lineage>
        <taxon>Eukaryota</taxon>
        <taxon>Viridiplantae</taxon>
        <taxon>Streptophyta</taxon>
        <taxon>Embryophyta</taxon>
        <taxon>Tracheophyta</taxon>
        <taxon>Spermatophyta</taxon>
        <taxon>Magnoliopsida</taxon>
        <taxon>eudicotyledons</taxon>
        <taxon>Gunneridae</taxon>
        <taxon>Pentapetalae</taxon>
        <taxon>Saxifragales</taxon>
        <taxon>Altingiaceae</taxon>
        <taxon>Liquidambar</taxon>
    </lineage>
</organism>
<accession>A0AAP0QZE6</accession>
<keyword evidence="6" id="KW-1185">Reference proteome</keyword>
<keyword evidence="4" id="KW-0472">Membrane</keyword>
<feature type="transmembrane region" description="Helical" evidence="4">
    <location>
        <begin position="27"/>
        <end position="47"/>
    </location>
</feature>
<comment type="caution">
    <text evidence="5">The sequence shown here is derived from an EMBL/GenBank/DDBJ whole genome shotgun (WGS) entry which is preliminary data.</text>
</comment>